<reference evidence="2 3" key="1">
    <citation type="submission" date="2018-12" db="EMBL/GenBank/DDBJ databases">
        <authorList>
            <consortium name="Pathogen Informatics"/>
        </authorList>
    </citation>
    <scope>NUCLEOTIDE SEQUENCE [LARGE SCALE GENOMIC DNA]</scope>
    <source>
        <strain evidence="2 3">NCTC9419</strain>
    </source>
</reference>
<dbReference type="Pfam" id="PF03746">
    <property type="entry name" value="LamB_YcsF"/>
    <property type="match status" value="1"/>
</dbReference>
<dbReference type="Gene3D" id="3.20.20.370">
    <property type="entry name" value="Glycoside hydrolase/deacetylase"/>
    <property type="match status" value="1"/>
</dbReference>
<dbReference type="AlphaFoldDB" id="A0A3S4FTR3"/>
<dbReference type="InterPro" id="IPR011330">
    <property type="entry name" value="Glyco_hydro/deAcase_b/a-brl"/>
</dbReference>
<dbReference type="SUPFAM" id="SSF88713">
    <property type="entry name" value="Glycoside hydrolase/deacetylase"/>
    <property type="match status" value="1"/>
</dbReference>
<dbReference type="GO" id="GO:0005975">
    <property type="term" value="P:carbohydrate metabolic process"/>
    <property type="evidence" value="ECO:0007669"/>
    <property type="project" value="InterPro"/>
</dbReference>
<proteinExistence type="predicted"/>
<name>A0A3S4FTR3_SERRU</name>
<keyword evidence="1" id="KW-0067">ATP-binding</keyword>
<dbReference type="GO" id="GO:0005524">
    <property type="term" value="F:ATP binding"/>
    <property type="evidence" value="ECO:0007669"/>
    <property type="project" value="UniProtKB-KW"/>
</dbReference>
<sequence>MRHHRVRSIDGKWAAVQAETVCLHGDGEHALAYARKLRASFAEQGISVSAE</sequence>
<accession>A0A3S4FTR3</accession>
<gene>
    <name evidence="2" type="primary">ybgL_2</name>
    <name evidence="2" type="ORF">NCTC9419_03963</name>
</gene>
<dbReference type="EMBL" id="LR134155">
    <property type="protein sequence ID" value="VEA72358.1"/>
    <property type="molecule type" value="Genomic_DNA"/>
</dbReference>
<keyword evidence="1" id="KW-0547">Nucleotide-binding</keyword>
<evidence type="ECO:0000256" key="1">
    <source>
        <dbReference type="ARBA" id="ARBA00022840"/>
    </source>
</evidence>
<dbReference type="Proteomes" id="UP000271603">
    <property type="component" value="Chromosome"/>
</dbReference>
<evidence type="ECO:0000313" key="2">
    <source>
        <dbReference type="EMBL" id="VEA72358.1"/>
    </source>
</evidence>
<organism evidence="2 3">
    <name type="scientific">Serratia rubidaea</name>
    <name type="common">Serratia marinorubra</name>
    <dbReference type="NCBI Taxonomy" id="61652"/>
    <lineage>
        <taxon>Bacteria</taxon>
        <taxon>Pseudomonadati</taxon>
        <taxon>Pseudomonadota</taxon>
        <taxon>Gammaproteobacteria</taxon>
        <taxon>Enterobacterales</taxon>
        <taxon>Yersiniaceae</taxon>
        <taxon>Serratia</taxon>
    </lineage>
</organism>
<protein>
    <submittedName>
        <fullName evidence="2">LamB/YcsF family protein</fullName>
    </submittedName>
</protein>
<evidence type="ECO:0000313" key="3">
    <source>
        <dbReference type="Proteomes" id="UP000271603"/>
    </source>
</evidence>
<dbReference type="InterPro" id="IPR005501">
    <property type="entry name" value="LamB/YcsF/PxpA-like"/>
</dbReference>